<dbReference type="Proteomes" id="UP000585579">
    <property type="component" value="Unassembled WGS sequence"/>
</dbReference>
<protein>
    <submittedName>
        <fullName evidence="1">KTSC domain-containing protein</fullName>
    </submittedName>
</protein>
<evidence type="ECO:0000313" key="1">
    <source>
        <dbReference type="EMBL" id="AYK16255.1"/>
    </source>
</evidence>
<evidence type="ECO:0000313" key="4">
    <source>
        <dbReference type="Proteomes" id="UP000585579"/>
    </source>
</evidence>
<dbReference type="EMBL" id="CP032683">
    <property type="protein sequence ID" value="AYK16255.1"/>
    <property type="molecule type" value="Genomic_DNA"/>
</dbReference>
<proteinExistence type="predicted"/>
<dbReference type="AlphaFoldDB" id="A0A660HWY6"/>
<dbReference type="KEGG" id="mfz:AOB57_001455"/>
<reference evidence="1" key="2">
    <citation type="submission" date="2018-10" db="EMBL/GenBank/DDBJ databases">
        <authorList>
            <person name="Fischer M.A."/>
            <person name="Kern T."/>
            <person name="Deppenmeier U."/>
            <person name="Schmitz R.A."/>
            <person name="Rother M."/>
        </authorList>
    </citation>
    <scope>NUCLEOTIDE SEQUENCE</scope>
    <source>
        <strain evidence="1">E03.2</strain>
    </source>
</reference>
<sequence length="29" mass="3324">MLQNLLRAGSHGKYFNVCIKDKYPTAKIN</sequence>
<reference evidence="2 4" key="3">
    <citation type="journal article" date="2020" name="Biotechnol. Biofuels">
        <title>New insights from the biogas microbiome by comprehensive genome-resolved metagenomics of nearly 1600 species originating from multiple anaerobic digesters.</title>
        <authorList>
            <person name="Campanaro S."/>
            <person name="Treu L."/>
            <person name="Rodriguez-R L.M."/>
            <person name="Kovalovszki A."/>
            <person name="Ziels R.M."/>
            <person name="Maus I."/>
            <person name="Zhu X."/>
            <person name="Kougias P.G."/>
            <person name="Basile A."/>
            <person name="Luo G."/>
            <person name="Schluter A."/>
            <person name="Konstantinidis K.T."/>
            <person name="Angelidaki I."/>
        </authorList>
    </citation>
    <scope>NUCLEOTIDE SEQUENCE [LARGE SCALE GENOMIC DNA]</scope>
    <source>
        <strain evidence="2">AS22ysBPME_46</strain>
    </source>
</reference>
<gene>
    <name evidence="1" type="ORF">AOB57_001455</name>
    <name evidence="2" type="ORF">GX302_07340</name>
</gene>
<keyword evidence="3" id="KW-1185">Reference proteome</keyword>
<dbReference type="EMBL" id="JAAYQL010000042">
    <property type="protein sequence ID" value="NLK32641.1"/>
    <property type="molecule type" value="Genomic_DNA"/>
</dbReference>
<organism evidence="1 3">
    <name type="scientific">Methanosarcina flavescens</name>
    <dbReference type="NCBI Taxonomy" id="1715806"/>
    <lineage>
        <taxon>Archaea</taxon>
        <taxon>Methanobacteriati</taxon>
        <taxon>Methanobacteriota</taxon>
        <taxon>Stenosarchaea group</taxon>
        <taxon>Methanomicrobia</taxon>
        <taxon>Methanosarcinales</taxon>
        <taxon>Methanosarcinaceae</taxon>
        <taxon>Methanosarcina</taxon>
    </lineage>
</organism>
<evidence type="ECO:0000313" key="3">
    <source>
        <dbReference type="Proteomes" id="UP000053087"/>
    </source>
</evidence>
<dbReference type="Proteomes" id="UP000053087">
    <property type="component" value="Chromosome"/>
</dbReference>
<accession>A0A660HWY6</accession>
<evidence type="ECO:0000313" key="2">
    <source>
        <dbReference type="EMBL" id="NLK32641.1"/>
    </source>
</evidence>
<reference evidence="1 3" key="1">
    <citation type="journal article" date="2016" name="Int. J. Syst. Evol. Microbiol.">
        <title>Methanosarcina flavescens sp. nov., a methanogenic archaeon isolated from a full-scale anaerobic digester.</title>
        <authorList>
            <person name="Kern T."/>
            <person name="Fischer M.A."/>
            <person name="Deppenmeier U."/>
            <person name="Schmitz R.A."/>
            <person name="Rother M."/>
        </authorList>
    </citation>
    <scope>NUCLEOTIDE SEQUENCE [LARGE SCALE GENOMIC DNA]</scope>
    <source>
        <strain evidence="1 3">E03.2</strain>
    </source>
</reference>
<name>A0A660HWY6_9EURY</name>